<feature type="compositionally biased region" description="Polar residues" evidence="1">
    <location>
        <begin position="76"/>
        <end position="86"/>
    </location>
</feature>
<keyword evidence="2" id="KW-1133">Transmembrane helix</keyword>
<feature type="region of interest" description="Disordered" evidence="1">
    <location>
        <begin position="47"/>
        <end position="88"/>
    </location>
</feature>
<evidence type="ECO:0000313" key="3">
    <source>
        <dbReference type="EMBL" id="CAG6586703.1"/>
    </source>
</evidence>
<proteinExistence type="predicted"/>
<dbReference type="EMBL" id="HBUE01318095">
    <property type="protein sequence ID" value="CAG6586703.1"/>
    <property type="molecule type" value="Transcribed_RNA"/>
</dbReference>
<dbReference type="EMBL" id="HBUE01318097">
    <property type="protein sequence ID" value="CAG6586704.1"/>
    <property type="molecule type" value="Transcribed_RNA"/>
</dbReference>
<organism evidence="3">
    <name type="scientific">Culex pipiens</name>
    <name type="common">House mosquito</name>
    <dbReference type="NCBI Taxonomy" id="7175"/>
    <lineage>
        <taxon>Eukaryota</taxon>
        <taxon>Metazoa</taxon>
        <taxon>Ecdysozoa</taxon>
        <taxon>Arthropoda</taxon>
        <taxon>Hexapoda</taxon>
        <taxon>Insecta</taxon>
        <taxon>Pterygota</taxon>
        <taxon>Neoptera</taxon>
        <taxon>Endopterygota</taxon>
        <taxon>Diptera</taxon>
        <taxon>Nematocera</taxon>
        <taxon>Culicoidea</taxon>
        <taxon>Culicidae</taxon>
        <taxon>Culicinae</taxon>
        <taxon>Culicini</taxon>
        <taxon>Culex</taxon>
        <taxon>Culex</taxon>
    </lineage>
</organism>
<feature type="transmembrane region" description="Helical" evidence="2">
    <location>
        <begin position="21"/>
        <end position="45"/>
    </location>
</feature>
<feature type="compositionally biased region" description="Basic and acidic residues" evidence="1">
    <location>
        <begin position="65"/>
        <end position="74"/>
    </location>
</feature>
<dbReference type="EMBL" id="HBUE01211665">
    <property type="protein sequence ID" value="CAG6534756.1"/>
    <property type="molecule type" value="Transcribed_RNA"/>
</dbReference>
<evidence type="ECO:0000256" key="1">
    <source>
        <dbReference type="SAM" id="MobiDB-lite"/>
    </source>
</evidence>
<dbReference type="EMBL" id="HBUE01211663">
    <property type="protein sequence ID" value="CAG6534755.1"/>
    <property type="molecule type" value="Transcribed_RNA"/>
</dbReference>
<name>A0A8D8P3F6_CULPI</name>
<protein>
    <submittedName>
        <fullName evidence="3">(northern house mosquito) hypothetical protein</fullName>
    </submittedName>
</protein>
<keyword evidence="2" id="KW-0472">Membrane</keyword>
<reference evidence="3" key="1">
    <citation type="submission" date="2021-05" db="EMBL/GenBank/DDBJ databases">
        <authorList>
            <person name="Alioto T."/>
            <person name="Alioto T."/>
            <person name="Gomez Garrido J."/>
        </authorList>
    </citation>
    <scope>NUCLEOTIDE SEQUENCE</scope>
</reference>
<sequence length="136" mass="15241">MIDKMDRSHKLLGPTRYNRKVLFHNALIVALGKQAVISTILLISWKKTSNPPEPKNRQKSFTAAEVHRKSKGPDCSKSTTPFASTNSRRRDTALMNSYCLSLSHHSLPNTLASTLLLSLIGSVSERLRQAERNRSL</sequence>
<keyword evidence="2" id="KW-0812">Transmembrane</keyword>
<accession>A0A8D8P3F6</accession>
<dbReference type="AlphaFoldDB" id="A0A8D8P3F6"/>
<evidence type="ECO:0000256" key="2">
    <source>
        <dbReference type="SAM" id="Phobius"/>
    </source>
</evidence>